<accession>A0A6B0VNL1</accession>
<feature type="transmembrane region" description="Helical" evidence="2">
    <location>
        <begin position="64"/>
        <end position="82"/>
    </location>
</feature>
<evidence type="ECO:0000313" key="4">
    <source>
        <dbReference type="EMBL" id="MXV63381.1"/>
    </source>
</evidence>
<feature type="transmembrane region" description="Helical" evidence="2">
    <location>
        <begin position="94"/>
        <end position="115"/>
    </location>
</feature>
<dbReference type="AlphaFoldDB" id="A0A6B0VNL1"/>
<reference evidence="4 5" key="1">
    <citation type="submission" date="2020-01" db="EMBL/GenBank/DDBJ databases">
        <title>Natronorubrum sp. JWXQ-INN 674 isolated from Inner Mongolia Autonomous Region of China.</title>
        <authorList>
            <person name="Xue Q."/>
        </authorList>
    </citation>
    <scope>NUCLEOTIDE SEQUENCE [LARGE SCALE GENOMIC DNA]</scope>
    <source>
        <strain evidence="4 5">JWXQ-INN-674</strain>
    </source>
</reference>
<evidence type="ECO:0000259" key="3">
    <source>
        <dbReference type="Pfam" id="PF03779"/>
    </source>
</evidence>
<evidence type="ECO:0000313" key="5">
    <source>
        <dbReference type="Proteomes" id="UP000434101"/>
    </source>
</evidence>
<organism evidence="4 5">
    <name type="scientific">Natronorubrum halalkaliphilum</name>
    <dbReference type="NCBI Taxonomy" id="2691917"/>
    <lineage>
        <taxon>Archaea</taxon>
        <taxon>Methanobacteriati</taxon>
        <taxon>Methanobacteriota</taxon>
        <taxon>Stenosarchaea group</taxon>
        <taxon>Halobacteria</taxon>
        <taxon>Halobacteriales</taxon>
        <taxon>Natrialbaceae</taxon>
        <taxon>Natronorubrum</taxon>
    </lineage>
</organism>
<protein>
    <recommendedName>
        <fullName evidence="3">SPW repeat-containing integral membrane domain-containing protein</fullName>
    </recommendedName>
</protein>
<keyword evidence="2" id="KW-1133">Transmembrane helix</keyword>
<feature type="domain" description="SPW repeat-containing integral membrane" evidence="3">
    <location>
        <begin position="39"/>
        <end position="143"/>
    </location>
</feature>
<keyword evidence="5" id="KW-1185">Reference proteome</keyword>
<feature type="transmembrane region" description="Helical" evidence="2">
    <location>
        <begin position="38"/>
        <end position="58"/>
    </location>
</feature>
<dbReference type="Pfam" id="PF03779">
    <property type="entry name" value="SPW"/>
    <property type="match status" value="1"/>
</dbReference>
<dbReference type="EMBL" id="WUYX01000047">
    <property type="protein sequence ID" value="MXV63381.1"/>
    <property type="molecule type" value="Genomic_DNA"/>
</dbReference>
<comment type="caution">
    <text evidence="4">The sequence shown here is derived from an EMBL/GenBank/DDBJ whole genome shotgun (WGS) entry which is preliminary data.</text>
</comment>
<keyword evidence="2" id="KW-0472">Membrane</keyword>
<dbReference type="Proteomes" id="UP000434101">
    <property type="component" value="Unassembled WGS sequence"/>
</dbReference>
<keyword evidence="2" id="KW-0812">Transmembrane</keyword>
<sequence length="170" mass="18107">MRDMGDHDPDAKHDERGGADAIDRDRVEYDPNPDNRGLWLSMAIGALGLLMIVQSVALDLVASQFWNAVLVGAALLSIGAYNSSRRSKAEFGSAGLAVFAAVIGLWLVVGPFLIGPEGGLFAAANEIGAWNDVIVGLLAIGLGTYSAAKTRDRRRDADARETATFDRRGH</sequence>
<dbReference type="OrthoDB" id="169701at2157"/>
<feature type="region of interest" description="Disordered" evidence="1">
    <location>
        <begin position="1"/>
        <end position="29"/>
    </location>
</feature>
<evidence type="ECO:0000256" key="1">
    <source>
        <dbReference type="SAM" id="MobiDB-lite"/>
    </source>
</evidence>
<dbReference type="InterPro" id="IPR005530">
    <property type="entry name" value="SPW"/>
</dbReference>
<feature type="transmembrane region" description="Helical" evidence="2">
    <location>
        <begin position="127"/>
        <end position="148"/>
    </location>
</feature>
<name>A0A6B0VNL1_9EURY</name>
<evidence type="ECO:0000256" key="2">
    <source>
        <dbReference type="SAM" id="Phobius"/>
    </source>
</evidence>
<proteinExistence type="predicted"/>
<gene>
    <name evidence="4" type="ORF">GS429_15175</name>
</gene>